<feature type="compositionally biased region" description="Basic and acidic residues" evidence="1">
    <location>
        <begin position="139"/>
        <end position="150"/>
    </location>
</feature>
<dbReference type="Proteomes" id="UP001446871">
    <property type="component" value="Unassembled WGS sequence"/>
</dbReference>
<keyword evidence="3" id="KW-1185">Reference proteome</keyword>
<evidence type="ECO:0000313" key="2">
    <source>
        <dbReference type="EMBL" id="KAK8084172.1"/>
    </source>
</evidence>
<dbReference type="EMBL" id="JAQQWM010000001">
    <property type="protein sequence ID" value="KAK8084172.1"/>
    <property type="molecule type" value="Genomic_DNA"/>
</dbReference>
<feature type="compositionally biased region" description="Basic residues" evidence="1">
    <location>
        <begin position="151"/>
        <end position="167"/>
    </location>
</feature>
<evidence type="ECO:0000313" key="3">
    <source>
        <dbReference type="Proteomes" id="UP001446871"/>
    </source>
</evidence>
<evidence type="ECO:0000256" key="1">
    <source>
        <dbReference type="SAM" id="MobiDB-lite"/>
    </source>
</evidence>
<organism evidence="2 3">
    <name type="scientific">Apiospora saccharicola</name>
    <dbReference type="NCBI Taxonomy" id="335842"/>
    <lineage>
        <taxon>Eukaryota</taxon>
        <taxon>Fungi</taxon>
        <taxon>Dikarya</taxon>
        <taxon>Ascomycota</taxon>
        <taxon>Pezizomycotina</taxon>
        <taxon>Sordariomycetes</taxon>
        <taxon>Xylariomycetidae</taxon>
        <taxon>Amphisphaeriales</taxon>
        <taxon>Apiosporaceae</taxon>
        <taxon>Apiospora</taxon>
    </lineage>
</organism>
<gene>
    <name evidence="2" type="ORF">PG996_002953</name>
</gene>
<feature type="region of interest" description="Disordered" evidence="1">
    <location>
        <begin position="139"/>
        <end position="176"/>
    </location>
</feature>
<proteinExistence type="predicted"/>
<comment type="caution">
    <text evidence="2">The sequence shown here is derived from an EMBL/GenBank/DDBJ whole genome shotgun (WGS) entry which is preliminary data.</text>
</comment>
<name>A0ABR1WMC2_9PEZI</name>
<reference evidence="2 3" key="1">
    <citation type="submission" date="2023-01" db="EMBL/GenBank/DDBJ databases">
        <title>Analysis of 21 Apiospora genomes using comparative genomics revels a genus with tremendous synthesis potential of carbohydrate active enzymes and secondary metabolites.</title>
        <authorList>
            <person name="Sorensen T."/>
        </authorList>
    </citation>
    <scope>NUCLEOTIDE SEQUENCE [LARGE SCALE GENOMIC DNA]</scope>
    <source>
        <strain evidence="2 3">CBS 83171</strain>
    </source>
</reference>
<accession>A0ABR1WMC2</accession>
<sequence>MPVTRKIEGPSGREFWSALSSRAHCSDELRVVAEALKEEFRRPEPFHQIHFAHSGPDRLPQNILNTRVGFHCFQDCLVFLLRGVIFLDESGSALVEPGYAYAIKDETMLGLGGNTTIFVMEEGAMKGICAQKTREAQEEFRRNQEAEERRQRRPWNRVRNKLRPKKKQQPEQCAFQ</sequence>
<protein>
    <submittedName>
        <fullName evidence="2">Uncharacterized protein</fullName>
    </submittedName>
</protein>